<dbReference type="EMBL" id="PGTZ01000001">
    <property type="protein sequence ID" value="PJI95247.1"/>
    <property type="molecule type" value="Genomic_DNA"/>
</dbReference>
<dbReference type="OrthoDB" id="5144372at2"/>
<evidence type="ECO:0000313" key="2">
    <source>
        <dbReference type="Proteomes" id="UP000231586"/>
    </source>
</evidence>
<accession>A0A2M8WWE9</accession>
<dbReference type="RefSeq" id="WP_100348261.1">
    <property type="nucleotide sequence ID" value="NZ_PGTZ01000001.1"/>
</dbReference>
<sequence>MDPYADNASPLPRSVMLALWLGASSRPGAGDAVTRAAAAVQGDDEPHVVDGLGGAANLATLLETWSGDASARRATAVAALLPAPGDSAAVPVGVAHDAVDAGECVLVETPGGSFAAVPHVDRFGSDLEPGHLVRWHVQPVEPWRLRLLGTLGTLEEAERGLRRALATAVEALDALDVSRWREDAAAEIARLREPVDLTPFVPRGLDPRRVRALSQAVRLGAIVRLATVDDGAAVNVFQTDQRDAALRSVEVAARHAMAAASVVPGPGDRD</sequence>
<keyword evidence="2" id="KW-1185">Reference proteome</keyword>
<gene>
    <name evidence="1" type="ORF">CLV34_0010</name>
</gene>
<reference evidence="1 2" key="1">
    <citation type="submission" date="2017-11" db="EMBL/GenBank/DDBJ databases">
        <title>Genomic Encyclopedia of Archaeal and Bacterial Type Strains, Phase II (KMG-II): From Individual Species to Whole Genera.</title>
        <authorList>
            <person name="Goeker M."/>
        </authorList>
    </citation>
    <scope>NUCLEOTIDE SEQUENCE [LARGE SCALE GENOMIC DNA]</scope>
    <source>
        <strain evidence="1 2">DSM 22413</strain>
    </source>
</reference>
<dbReference type="Proteomes" id="UP000231586">
    <property type="component" value="Unassembled WGS sequence"/>
</dbReference>
<name>A0A2M8WWE9_9MICO</name>
<proteinExistence type="predicted"/>
<organism evidence="1 2">
    <name type="scientific">Luteimicrobium subarcticum</name>
    <dbReference type="NCBI Taxonomy" id="620910"/>
    <lineage>
        <taxon>Bacteria</taxon>
        <taxon>Bacillati</taxon>
        <taxon>Actinomycetota</taxon>
        <taxon>Actinomycetes</taxon>
        <taxon>Micrococcales</taxon>
        <taxon>Luteimicrobium</taxon>
    </lineage>
</organism>
<evidence type="ECO:0000313" key="1">
    <source>
        <dbReference type="EMBL" id="PJI95247.1"/>
    </source>
</evidence>
<dbReference type="AlphaFoldDB" id="A0A2M8WWE9"/>
<comment type="caution">
    <text evidence="1">The sequence shown here is derived from an EMBL/GenBank/DDBJ whole genome shotgun (WGS) entry which is preliminary data.</text>
</comment>
<protein>
    <submittedName>
        <fullName evidence="1">Uncharacterized protein</fullName>
    </submittedName>
</protein>